<dbReference type="RefSeq" id="WP_191716354.1">
    <property type="nucleotide sequence ID" value="NZ_JACSPU010000005.1"/>
</dbReference>
<organism evidence="1 2">
    <name type="scientific">Planococcus wigleyi</name>
    <dbReference type="NCBI Taxonomy" id="2762216"/>
    <lineage>
        <taxon>Bacteria</taxon>
        <taxon>Bacillati</taxon>
        <taxon>Bacillota</taxon>
        <taxon>Bacilli</taxon>
        <taxon>Bacillales</taxon>
        <taxon>Caryophanaceae</taxon>
        <taxon>Planococcus</taxon>
    </lineage>
</organism>
<dbReference type="InterPro" id="IPR013325">
    <property type="entry name" value="RNA_pol_sigma_r2"/>
</dbReference>
<protein>
    <recommendedName>
        <fullName evidence="3">RNA polymerase sigma-70 region 2 domain-containing protein</fullName>
    </recommendedName>
</protein>
<comment type="caution">
    <text evidence="1">The sequence shown here is derived from an EMBL/GenBank/DDBJ whole genome shotgun (WGS) entry which is preliminary data.</text>
</comment>
<evidence type="ECO:0000313" key="2">
    <source>
        <dbReference type="Proteomes" id="UP000658980"/>
    </source>
</evidence>
<evidence type="ECO:0008006" key="3">
    <source>
        <dbReference type="Google" id="ProtNLM"/>
    </source>
</evidence>
<name>A0ABR8WGL1_9BACL</name>
<sequence>MTIDEKLMMGILNREQQALSDLYDRYHRILWNIARQADSDSSVCEQLVAQVFHTVWNEPRNFMQNRKLLAQLIDCCHSHSAKSTIKICS</sequence>
<gene>
    <name evidence="1" type="ORF">H9630_15255</name>
</gene>
<keyword evidence="2" id="KW-1185">Reference proteome</keyword>
<proteinExistence type="predicted"/>
<dbReference type="Proteomes" id="UP000658980">
    <property type="component" value="Unassembled WGS sequence"/>
</dbReference>
<dbReference type="EMBL" id="JACSPU010000005">
    <property type="protein sequence ID" value="MBD8016186.1"/>
    <property type="molecule type" value="Genomic_DNA"/>
</dbReference>
<dbReference type="SUPFAM" id="SSF88946">
    <property type="entry name" value="Sigma2 domain of RNA polymerase sigma factors"/>
    <property type="match status" value="1"/>
</dbReference>
<accession>A0ABR8WGL1</accession>
<reference evidence="1 2" key="1">
    <citation type="submission" date="2020-08" db="EMBL/GenBank/DDBJ databases">
        <title>A Genomic Blueprint of the Chicken Gut Microbiome.</title>
        <authorList>
            <person name="Gilroy R."/>
            <person name="Ravi A."/>
            <person name="Getino M."/>
            <person name="Pursley I."/>
            <person name="Horton D.L."/>
            <person name="Alikhan N.-F."/>
            <person name="Baker D."/>
            <person name="Gharbi K."/>
            <person name="Hall N."/>
            <person name="Watson M."/>
            <person name="Adriaenssens E.M."/>
            <person name="Foster-Nyarko E."/>
            <person name="Jarju S."/>
            <person name="Secka A."/>
            <person name="Antonio M."/>
            <person name="Oren A."/>
            <person name="Chaudhuri R."/>
            <person name="La Ragione R.M."/>
            <person name="Hildebrand F."/>
            <person name="Pallen M.J."/>
        </authorList>
    </citation>
    <scope>NUCLEOTIDE SEQUENCE [LARGE SCALE GENOMIC DNA]</scope>
    <source>
        <strain evidence="1 2">Sa1BUA13</strain>
    </source>
</reference>
<dbReference type="Gene3D" id="1.10.1740.10">
    <property type="match status" value="1"/>
</dbReference>
<evidence type="ECO:0000313" key="1">
    <source>
        <dbReference type="EMBL" id="MBD8016186.1"/>
    </source>
</evidence>